<name>A0A3N0CP15_9ACTN</name>
<dbReference type="EMBL" id="RJSE01000003">
    <property type="protein sequence ID" value="RNL65069.1"/>
    <property type="molecule type" value="Genomic_DNA"/>
</dbReference>
<keyword evidence="1" id="KW-0812">Transmembrane</keyword>
<reference evidence="2 3" key="1">
    <citation type="submission" date="2018-11" db="EMBL/GenBank/DDBJ databases">
        <authorList>
            <person name="Li F."/>
        </authorList>
    </citation>
    <scope>NUCLEOTIDE SEQUENCE [LARGE SCALE GENOMIC DNA]</scope>
    <source>
        <strain evidence="2 3">Gsoil 097</strain>
    </source>
</reference>
<sequence>MKNENTRAAVTLLIGIVIGVVVTFAYQRVSEISFGNDPLGYVDIVDRNRPIGADPAALLQRLDADTGGRWNVALHQDRHPIYGGTPLRSDATARHALARVVGLPDLASPDAQGVATNALDADSVRRNGILYVVWFQQPPMTQRWLVDNPRIFTAKDAEKARITYWAGTLAVYYVPAGEHDRSAQVRRWVQEAAQCPGTSAPCELIGAR</sequence>
<dbReference type="OrthoDB" id="3775380at2"/>
<organism evidence="2 3">
    <name type="scientific">Nocardioides marmoriginsengisoli</name>
    <dbReference type="NCBI Taxonomy" id="661483"/>
    <lineage>
        <taxon>Bacteria</taxon>
        <taxon>Bacillati</taxon>
        <taxon>Actinomycetota</taxon>
        <taxon>Actinomycetes</taxon>
        <taxon>Propionibacteriales</taxon>
        <taxon>Nocardioidaceae</taxon>
        <taxon>Nocardioides</taxon>
    </lineage>
</organism>
<evidence type="ECO:0000256" key="1">
    <source>
        <dbReference type="SAM" id="Phobius"/>
    </source>
</evidence>
<dbReference type="AlphaFoldDB" id="A0A3N0CP15"/>
<keyword evidence="1" id="KW-0472">Membrane</keyword>
<accession>A0A3N0CP15</accession>
<comment type="caution">
    <text evidence="2">The sequence shown here is derived from an EMBL/GenBank/DDBJ whole genome shotgun (WGS) entry which is preliminary data.</text>
</comment>
<gene>
    <name evidence="2" type="ORF">EFK50_03585</name>
</gene>
<evidence type="ECO:0000313" key="2">
    <source>
        <dbReference type="EMBL" id="RNL65069.1"/>
    </source>
</evidence>
<protein>
    <submittedName>
        <fullName evidence="2">Uncharacterized protein</fullName>
    </submittedName>
</protein>
<keyword evidence="3" id="KW-1185">Reference proteome</keyword>
<feature type="transmembrane region" description="Helical" evidence="1">
    <location>
        <begin position="6"/>
        <end position="26"/>
    </location>
</feature>
<proteinExistence type="predicted"/>
<dbReference type="RefSeq" id="WP_148046038.1">
    <property type="nucleotide sequence ID" value="NZ_RJSE01000003.1"/>
</dbReference>
<dbReference type="Proteomes" id="UP000267128">
    <property type="component" value="Unassembled WGS sequence"/>
</dbReference>
<keyword evidence="1" id="KW-1133">Transmembrane helix</keyword>
<evidence type="ECO:0000313" key="3">
    <source>
        <dbReference type="Proteomes" id="UP000267128"/>
    </source>
</evidence>